<dbReference type="InterPro" id="IPR006767">
    <property type="entry name" value="Cwf19-like_C_dom-2"/>
</dbReference>
<accession>S8D6H9</accession>
<dbReference type="GO" id="GO:0071014">
    <property type="term" value="C:post-mRNA release spliceosomal complex"/>
    <property type="evidence" value="ECO:0007669"/>
    <property type="project" value="TreeGrafter"/>
</dbReference>
<organism evidence="7 8">
    <name type="scientific">Genlisea aurea</name>
    <dbReference type="NCBI Taxonomy" id="192259"/>
    <lineage>
        <taxon>Eukaryota</taxon>
        <taxon>Viridiplantae</taxon>
        <taxon>Streptophyta</taxon>
        <taxon>Embryophyta</taxon>
        <taxon>Tracheophyta</taxon>
        <taxon>Spermatophyta</taxon>
        <taxon>Magnoliopsida</taxon>
        <taxon>eudicotyledons</taxon>
        <taxon>Gunneridae</taxon>
        <taxon>Pentapetalae</taxon>
        <taxon>asterids</taxon>
        <taxon>lamiids</taxon>
        <taxon>Lamiales</taxon>
        <taxon>Lentibulariaceae</taxon>
        <taxon>Genlisea</taxon>
    </lineage>
</organism>
<evidence type="ECO:0000256" key="1">
    <source>
        <dbReference type="ARBA" id="ARBA00022723"/>
    </source>
</evidence>
<dbReference type="Pfam" id="PF04676">
    <property type="entry name" value="CwfJ_C_2"/>
    <property type="match status" value="1"/>
</dbReference>
<dbReference type="OrthoDB" id="444325at2759"/>
<name>S8D6H9_9LAMI</name>
<protein>
    <recommendedName>
        <fullName evidence="6">C3H1-type domain-containing protein</fullName>
    </recommendedName>
</protein>
<dbReference type="Pfam" id="PF04677">
    <property type="entry name" value="CwfJ_C_1"/>
    <property type="match status" value="1"/>
</dbReference>
<dbReference type="CDD" id="cd07380">
    <property type="entry name" value="MPP_CWF19_N"/>
    <property type="match status" value="1"/>
</dbReference>
<feature type="domain" description="C3H1-type" evidence="6">
    <location>
        <begin position="342"/>
        <end position="365"/>
    </location>
</feature>
<feature type="non-terminal residue" evidence="7">
    <location>
        <position position="604"/>
    </location>
</feature>
<dbReference type="InterPro" id="IPR006768">
    <property type="entry name" value="Cwf19-like_C_dom-1"/>
</dbReference>
<dbReference type="GO" id="GO:0000398">
    <property type="term" value="P:mRNA splicing, via spliceosome"/>
    <property type="evidence" value="ECO:0007669"/>
    <property type="project" value="TreeGrafter"/>
</dbReference>
<sequence>VAPRILLAGDAVGRLSQLFKRVASVNKASGPFDVLLCVGQFFPESPDQFEEFNAYAEGRLAVPIPTYFIGDYGFGAAKILSAVARESSNLGFKMDGLKVCDNLYWLRGSGKFTLHGLTVAYLSGRKATGEANGQFGDYTQDDVDSLRAFSEDSGIILASFDVRFIGVANTMSGSLEEPPVGDSTVSKLVAEIKPRYHIAGTSSVYYDREPYTNVGAAHVTRFIALASVGNKDKQKFIHALSPTPAAEMSAAEISAKPPNTTLSPYRLVEDADSHKRPLKGADDTGSDEQYWRYDVSQKRRKHEDGESDKLCFKYVSSGSCPRGENCRLRHDEDARKQSIRGVCFDFLNKGKCERGPSCRYKHSIQEEDRAFESKNRIPHSFWFIFRSKECWFCLSSPNVESHLIASVGEYFYCALAKGPLVEDHVLLVPIEHLPNTLRLQPECERELHGFQSALRAYFKSQNQEVVFFEWISSRGTHANLQAVPIPLGRASSVEQIFTLAAERLGFTFETLKDDENMEGRRKLLGTHIAENRALFYAEAPGGTILLHLVEENEKFPVQFGREVVIAGLLNVADKADWRNCQLSKDEEETMSQRFRTRFTDYDPN</sequence>
<keyword evidence="8" id="KW-1185">Reference proteome</keyword>
<keyword evidence="1 4" id="KW-0479">Metal-binding</keyword>
<dbReference type="GO" id="GO:0061632">
    <property type="term" value="F:RNA lariat debranching enzyme activator activity"/>
    <property type="evidence" value="ECO:0007669"/>
    <property type="project" value="TreeGrafter"/>
</dbReference>
<feature type="domain" description="C3H1-type" evidence="6">
    <location>
        <begin position="305"/>
        <end position="333"/>
    </location>
</feature>
<reference evidence="7 8" key="1">
    <citation type="journal article" date="2013" name="BMC Genomics">
        <title>The miniature genome of a carnivorous plant Genlisea aurea contains a low number of genes and short non-coding sequences.</title>
        <authorList>
            <person name="Leushkin E.V."/>
            <person name="Sutormin R.A."/>
            <person name="Nabieva E.R."/>
            <person name="Penin A.A."/>
            <person name="Kondrashov A.S."/>
            <person name="Logacheva M.D."/>
        </authorList>
    </citation>
    <scope>NUCLEOTIDE SEQUENCE [LARGE SCALE GENOMIC DNA]</scope>
</reference>
<dbReference type="SUPFAM" id="SSF54197">
    <property type="entry name" value="HIT-like"/>
    <property type="match status" value="1"/>
</dbReference>
<dbReference type="SMART" id="SM00356">
    <property type="entry name" value="ZnF_C3H1"/>
    <property type="match status" value="2"/>
</dbReference>
<evidence type="ECO:0000256" key="4">
    <source>
        <dbReference type="PROSITE-ProRule" id="PRU00723"/>
    </source>
</evidence>
<dbReference type="Gene3D" id="4.10.1000.10">
    <property type="entry name" value="Zinc finger, CCCH-type"/>
    <property type="match status" value="1"/>
</dbReference>
<evidence type="ECO:0000256" key="2">
    <source>
        <dbReference type="ARBA" id="ARBA00022771"/>
    </source>
</evidence>
<keyword evidence="3 4" id="KW-0862">Zinc</keyword>
<feature type="non-terminal residue" evidence="7">
    <location>
        <position position="1"/>
    </location>
</feature>
<feature type="compositionally biased region" description="Basic and acidic residues" evidence="5">
    <location>
        <begin position="270"/>
        <end position="282"/>
    </location>
</feature>
<feature type="zinc finger region" description="C3H1-type" evidence="4">
    <location>
        <begin position="305"/>
        <end position="333"/>
    </location>
</feature>
<dbReference type="AlphaFoldDB" id="S8D6H9"/>
<dbReference type="InterPro" id="IPR040194">
    <property type="entry name" value="Cwf19-like"/>
</dbReference>
<feature type="region of interest" description="Disordered" evidence="5">
    <location>
        <begin position="270"/>
        <end position="291"/>
    </location>
</feature>
<evidence type="ECO:0000313" key="7">
    <source>
        <dbReference type="EMBL" id="EPS73031.1"/>
    </source>
</evidence>
<dbReference type="InterPro" id="IPR036855">
    <property type="entry name" value="Znf_CCCH_sf"/>
</dbReference>
<dbReference type="InterPro" id="IPR000571">
    <property type="entry name" value="Znf_CCCH"/>
</dbReference>
<comment type="caution">
    <text evidence="7">The sequence shown here is derived from an EMBL/GenBank/DDBJ whole genome shotgun (WGS) entry which is preliminary data.</text>
</comment>
<proteinExistence type="predicted"/>
<dbReference type="GO" id="GO:0008270">
    <property type="term" value="F:zinc ion binding"/>
    <property type="evidence" value="ECO:0007669"/>
    <property type="project" value="UniProtKB-KW"/>
</dbReference>
<evidence type="ECO:0000256" key="3">
    <source>
        <dbReference type="ARBA" id="ARBA00022833"/>
    </source>
</evidence>
<dbReference type="SUPFAM" id="SSF90229">
    <property type="entry name" value="CCCH zinc finger"/>
    <property type="match status" value="1"/>
</dbReference>
<dbReference type="InterPro" id="IPR036265">
    <property type="entry name" value="HIT-like_sf"/>
</dbReference>
<feature type="zinc finger region" description="C3H1-type" evidence="4">
    <location>
        <begin position="342"/>
        <end position="365"/>
    </location>
</feature>
<gene>
    <name evidence="7" type="ORF">M569_01724</name>
</gene>
<dbReference type="PANTHER" id="PTHR12072:SF4">
    <property type="entry name" value="CWF19-LIKE PROTEIN 1"/>
    <property type="match status" value="1"/>
</dbReference>
<dbReference type="PROSITE" id="PS50103">
    <property type="entry name" value="ZF_C3H1"/>
    <property type="match status" value="2"/>
</dbReference>
<evidence type="ECO:0000259" key="6">
    <source>
        <dbReference type="PROSITE" id="PS50103"/>
    </source>
</evidence>
<evidence type="ECO:0000256" key="5">
    <source>
        <dbReference type="SAM" id="MobiDB-lite"/>
    </source>
</evidence>
<dbReference type="EMBL" id="AUSU01000590">
    <property type="protein sequence ID" value="EPS73031.1"/>
    <property type="molecule type" value="Genomic_DNA"/>
</dbReference>
<dbReference type="Proteomes" id="UP000015453">
    <property type="component" value="Unassembled WGS sequence"/>
</dbReference>
<dbReference type="PANTHER" id="PTHR12072">
    <property type="entry name" value="CWF19, CELL CYCLE CONTROL PROTEIN"/>
    <property type="match status" value="1"/>
</dbReference>
<keyword evidence="2 4" id="KW-0863">Zinc-finger</keyword>
<evidence type="ECO:0000313" key="8">
    <source>
        <dbReference type="Proteomes" id="UP000015453"/>
    </source>
</evidence>